<dbReference type="RefSeq" id="WP_052450190.1">
    <property type="nucleotide sequence ID" value="NZ_FCNV02000012.1"/>
</dbReference>
<dbReference type="AlphaFoldDB" id="A0A658R2L1"/>
<accession>A0A658R2L1</accession>
<protein>
    <recommendedName>
        <fullName evidence="3">Surface antigen domain-containing protein</fullName>
    </recommendedName>
</protein>
<feature type="region of interest" description="Disordered" evidence="1">
    <location>
        <begin position="54"/>
        <end position="91"/>
    </location>
</feature>
<feature type="chain" id="PRO_5025046015" description="Surface antigen domain-containing protein" evidence="2">
    <location>
        <begin position="25"/>
        <end position="126"/>
    </location>
</feature>
<feature type="domain" description="Surface antigen" evidence="3">
    <location>
        <begin position="39"/>
        <end position="124"/>
    </location>
</feature>
<evidence type="ECO:0000256" key="2">
    <source>
        <dbReference type="SAM" id="SignalP"/>
    </source>
</evidence>
<dbReference type="Proteomes" id="UP000198263">
    <property type="component" value="Unassembled WGS sequence"/>
</dbReference>
<evidence type="ECO:0000259" key="3">
    <source>
        <dbReference type="Pfam" id="PF16998"/>
    </source>
</evidence>
<dbReference type="PROSITE" id="PS51257">
    <property type="entry name" value="PROKAR_LIPOPROTEIN"/>
    <property type="match status" value="1"/>
</dbReference>
<proteinExistence type="predicted"/>
<dbReference type="EMBL" id="FCNV02000012">
    <property type="protein sequence ID" value="SAL43351.1"/>
    <property type="molecule type" value="Genomic_DNA"/>
</dbReference>
<evidence type="ECO:0000313" key="5">
    <source>
        <dbReference type="Proteomes" id="UP000198263"/>
    </source>
</evidence>
<gene>
    <name evidence="4" type="ORF">AWB72_04555</name>
</gene>
<evidence type="ECO:0000256" key="1">
    <source>
        <dbReference type="SAM" id="MobiDB-lite"/>
    </source>
</evidence>
<sequence>MKARLVLRCIVAGASALSCAGAFANNLNFLKDTPIAYMKPADRQALNRAAQKALETKKDGETMRWSNEGTGNPVHIEGTVTPRDTTSSGGDKCRRVTLVAVAKGQTQTWTPIACKTASGEWRIKKQ</sequence>
<dbReference type="Pfam" id="PF16998">
    <property type="entry name" value="17kDa_Anti_2"/>
    <property type="match status" value="1"/>
</dbReference>
<name>A0A658R2L1_9BURK</name>
<keyword evidence="5" id="KW-1185">Reference proteome</keyword>
<organism evidence="4 5">
    <name type="scientific">Caballeronia concitans</name>
    <dbReference type="NCBI Taxonomy" id="1777133"/>
    <lineage>
        <taxon>Bacteria</taxon>
        <taxon>Pseudomonadati</taxon>
        <taxon>Pseudomonadota</taxon>
        <taxon>Betaproteobacteria</taxon>
        <taxon>Burkholderiales</taxon>
        <taxon>Burkholderiaceae</taxon>
        <taxon>Caballeronia</taxon>
    </lineage>
</organism>
<evidence type="ECO:0000313" key="4">
    <source>
        <dbReference type="EMBL" id="SAL43351.1"/>
    </source>
</evidence>
<feature type="signal peptide" evidence="2">
    <location>
        <begin position="1"/>
        <end position="24"/>
    </location>
</feature>
<comment type="caution">
    <text evidence="4">The sequence shown here is derived from an EMBL/GenBank/DDBJ whole genome shotgun (WGS) entry which is preliminary data.</text>
</comment>
<reference evidence="4 5" key="1">
    <citation type="submission" date="2016-01" db="EMBL/GenBank/DDBJ databases">
        <authorList>
            <person name="Peeters C."/>
        </authorList>
    </citation>
    <scope>NUCLEOTIDE SEQUENCE [LARGE SCALE GENOMIC DNA]</scope>
    <source>
        <strain evidence="4">LMG 29315</strain>
    </source>
</reference>
<keyword evidence="2" id="KW-0732">Signal</keyword>
<dbReference type="InterPro" id="IPR032635">
    <property type="entry name" value="Anti_2"/>
</dbReference>